<feature type="transmembrane region" description="Helical" evidence="1">
    <location>
        <begin position="296"/>
        <end position="316"/>
    </location>
</feature>
<feature type="transmembrane region" description="Helical" evidence="1">
    <location>
        <begin position="400"/>
        <end position="421"/>
    </location>
</feature>
<organism evidence="3 4">
    <name type="scientific">Babesia ovis</name>
    <dbReference type="NCBI Taxonomy" id="5869"/>
    <lineage>
        <taxon>Eukaryota</taxon>
        <taxon>Sar</taxon>
        <taxon>Alveolata</taxon>
        <taxon>Apicomplexa</taxon>
        <taxon>Aconoidasida</taxon>
        <taxon>Piroplasmida</taxon>
        <taxon>Babesiidae</taxon>
        <taxon>Babesia</taxon>
    </lineage>
</organism>
<feature type="transmembrane region" description="Helical" evidence="1">
    <location>
        <begin position="369"/>
        <end position="388"/>
    </location>
</feature>
<feature type="transmembrane region" description="Helical" evidence="1">
    <location>
        <begin position="262"/>
        <end position="284"/>
    </location>
</feature>
<proteinExistence type="predicted"/>
<feature type="signal peptide" evidence="2">
    <location>
        <begin position="1"/>
        <end position="33"/>
    </location>
</feature>
<keyword evidence="1" id="KW-1133">Transmembrane helix</keyword>
<protein>
    <submittedName>
        <fullName evidence="3">MFS transporter, putative</fullName>
    </submittedName>
</protein>
<feature type="transmembrane region" description="Helical" evidence="1">
    <location>
        <begin position="224"/>
        <end position="242"/>
    </location>
</feature>
<keyword evidence="1" id="KW-0812">Transmembrane</keyword>
<evidence type="ECO:0000256" key="1">
    <source>
        <dbReference type="SAM" id="Phobius"/>
    </source>
</evidence>
<accession>A0A9W5WVN3</accession>
<feature type="transmembrane region" description="Helical" evidence="1">
    <location>
        <begin position="328"/>
        <end position="348"/>
    </location>
</feature>
<evidence type="ECO:0000256" key="2">
    <source>
        <dbReference type="SAM" id="SignalP"/>
    </source>
</evidence>
<sequence length="449" mass="49856">MGYSRPGITELEIPTMVKTVLLLAILLLKVVAGDEVEGEIDDEIGELCEDDIDEEEEVLKEGSGILWQKVGKITVGEIVFIIFGVLALICFIFSTLLCLLEVFSKTEAFEKPDENTPFFLSAALGCLFFVAFSTCRHYLYRSNGNITTCQKVCLWIAIILFIAFMSLYFGTIFLYLKNKPPTSCIPYCYLLKFLGVFCFVLYIQLMIGICLQCGIKGIFAKRKIPFLVLCALTLLCLIAMLASEKYTLCTSGSATGNHDNGLLTAFVALGFILVIALLSLCFYMRFFGYKFSAVEVSFGTLTILLVVWLITLIIIKGRGNKNTDASKAAKALPIVHLLLFSLFLYCAYRFHLFDPIIALFMGKDVGLKVTLATLFILIIGCIVALLFLNVKGRIEEEPRPATAGLLAILILLLVAFIDTAYRLHLFDSLVALFKGKKAEFESKNLKIAS</sequence>
<dbReference type="AlphaFoldDB" id="A0A9W5WVN3"/>
<feature type="transmembrane region" description="Helical" evidence="1">
    <location>
        <begin position="78"/>
        <end position="103"/>
    </location>
</feature>
<dbReference type="Proteomes" id="UP001057455">
    <property type="component" value="Unassembled WGS sequence"/>
</dbReference>
<evidence type="ECO:0000313" key="4">
    <source>
        <dbReference type="Proteomes" id="UP001057455"/>
    </source>
</evidence>
<feature type="transmembrane region" description="Helical" evidence="1">
    <location>
        <begin position="152"/>
        <end position="177"/>
    </location>
</feature>
<keyword evidence="2" id="KW-0732">Signal</keyword>
<comment type="caution">
    <text evidence="3">The sequence shown here is derived from an EMBL/GenBank/DDBJ whole genome shotgun (WGS) entry which is preliminary data.</text>
</comment>
<gene>
    <name evidence="3" type="ORF">BaOVIS_024530</name>
</gene>
<dbReference type="EMBL" id="BLIY01000017">
    <property type="protein sequence ID" value="GFE55049.1"/>
    <property type="molecule type" value="Genomic_DNA"/>
</dbReference>
<name>A0A9W5WVN3_BABOV</name>
<feature type="transmembrane region" description="Helical" evidence="1">
    <location>
        <begin position="118"/>
        <end position="140"/>
    </location>
</feature>
<feature type="transmembrane region" description="Helical" evidence="1">
    <location>
        <begin position="189"/>
        <end position="212"/>
    </location>
</feature>
<reference evidence="3" key="1">
    <citation type="submission" date="2019-12" db="EMBL/GenBank/DDBJ databases">
        <title>Genome sequence of Babesia ovis.</title>
        <authorList>
            <person name="Yamagishi J."/>
            <person name="Sevinc F."/>
            <person name="Xuan X."/>
        </authorList>
    </citation>
    <scope>NUCLEOTIDE SEQUENCE</scope>
    <source>
        <strain evidence="3">Selcuk</strain>
    </source>
</reference>
<dbReference type="OrthoDB" id="367132at2759"/>
<evidence type="ECO:0000313" key="3">
    <source>
        <dbReference type="EMBL" id="GFE55049.1"/>
    </source>
</evidence>
<keyword evidence="1" id="KW-0472">Membrane</keyword>
<feature type="chain" id="PRO_5040723482" evidence="2">
    <location>
        <begin position="34"/>
        <end position="449"/>
    </location>
</feature>
<keyword evidence="4" id="KW-1185">Reference proteome</keyword>